<dbReference type="Proteomes" id="UP000634011">
    <property type="component" value="Unassembled WGS sequence"/>
</dbReference>
<evidence type="ECO:0000313" key="3">
    <source>
        <dbReference type="Proteomes" id="UP000634011"/>
    </source>
</evidence>
<gene>
    <name evidence="2" type="ORF">H8K32_19160</name>
</gene>
<keyword evidence="3" id="KW-1185">Reference proteome</keyword>
<dbReference type="Pfam" id="PF04606">
    <property type="entry name" value="Ogr_Delta"/>
    <property type="match status" value="1"/>
</dbReference>
<protein>
    <submittedName>
        <fullName evidence="2">Ogr/Delta-like zinc finger family protein</fullName>
    </submittedName>
</protein>
<dbReference type="EMBL" id="JACOFV010000025">
    <property type="protein sequence ID" value="MBC3864227.1"/>
    <property type="molecule type" value="Genomic_DNA"/>
</dbReference>
<name>A0A923HM31_9BURK</name>
<accession>A0A923HM31</accession>
<evidence type="ECO:0000259" key="1">
    <source>
        <dbReference type="Pfam" id="PF04606"/>
    </source>
</evidence>
<dbReference type="AlphaFoldDB" id="A0A923HM31"/>
<feature type="domain" description="Zinc finger Ogr/Delta-type" evidence="1">
    <location>
        <begin position="8"/>
        <end position="53"/>
    </location>
</feature>
<organism evidence="2 3">
    <name type="scientific">Undibacterium jejuense</name>
    <dbReference type="NCBI Taxonomy" id="1344949"/>
    <lineage>
        <taxon>Bacteria</taxon>
        <taxon>Pseudomonadati</taxon>
        <taxon>Pseudomonadota</taxon>
        <taxon>Betaproteobacteria</taxon>
        <taxon>Burkholderiales</taxon>
        <taxon>Oxalobacteraceae</taxon>
        <taxon>Undibacterium</taxon>
    </lineage>
</organism>
<reference evidence="2" key="1">
    <citation type="submission" date="2020-08" db="EMBL/GenBank/DDBJ databases">
        <title>Novel species isolated from subtropical streams in China.</title>
        <authorList>
            <person name="Lu H."/>
        </authorList>
    </citation>
    <scope>NUCLEOTIDE SEQUENCE</scope>
    <source>
        <strain evidence="2">KACC 12607</strain>
    </source>
</reference>
<comment type="caution">
    <text evidence="2">The sequence shown here is derived from an EMBL/GenBank/DDBJ whole genome shotgun (WGS) entry which is preliminary data.</text>
</comment>
<evidence type="ECO:0000313" key="2">
    <source>
        <dbReference type="EMBL" id="MBC3864227.1"/>
    </source>
</evidence>
<proteinExistence type="predicted"/>
<dbReference type="InterPro" id="IPR007684">
    <property type="entry name" value="Znf_Ogr/Delta"/>
</dbReference>
<sequence>MRVIGLPCPHCEQTVRAIKSRTMSAMFKEITYRCNNEECGHVFVAGLEVLRTVSLSATPNYELRIPISQRVRATALNQLSLNLSTG</sequence>
<dbReference type="RefSeq" id="WP_186914165.1">
    <property type="nucleotide sequence ID" value="NZ_JACOFV010000025.1"/>
</dbReference>